<dbReference type="GeneID" id="17356138"/>
<dbReference type="AlphaFoldDB" id="E1ZC69"/>
<dbReference type="Proteomes" id="UP000008141">
    <property type="component" value="Unassembled WGS sequence"/>
</dbReference>
<dbReference type="GO" id="GO:0008270">
    <property type="term" value="F:zinc ion binding"/>
    <property type="evidence" value="ECO:0007669"/>
    <property type="project" value="UniProtKB-KW"/>
</dbReference>
<protein>
    <recommendedName>
        <fullName evidence="5">RING-CH-type domain-containing protein</fullName>
    </recommendedName>
</protein>
<dbReference type="InParanoid" id="E1ZC69"/>
<dbReference type="Pfam" id="PF12906">
    <property type="entry name" value="RINGv"/>
    <property type="match status" value="1"/>
</dbReference>
<dbReference type="PROSITE" id="PS51292">
    <property type="entry name" value="ZF_RING_CH"/>
    <property type="match status" value="1"/>
</dbReference>
<keyword evidence="4" id="KW-0472">Membrane</keyword>
<dbReference type="EMBL" id="GL433841">
    <property type="protein sequence ID" value="EFN56758.1"/>
    <property type="molecule type" value="Genomic_DNA"/>
</dbReference>
<evidence type="ECO:0000256" key="1">
    <source>
        <dbReference type="ARBA" id="ARBA00022723"/>
    </source>
</evidence>
<accession>E1ZC69</accession>
<keyword evidence="7" id="KW-1185">Reference proteome</keyword>
<name>E1ZC69_CHLVA</name>
<dbReference type="SMART" id="SM00744">
    <property type="entry name" value="RINGv"/>
    <property type="match status" value="1"/>
</dbReference>
<dbReference type="KEGG" id="cvr:CHLNCDRAFT_144220"/>
<evidence type="ECO:0000313" key="6">
    <source>
        <dbReference type="EMBL" id="EFN56758.1"/>
    </source>
</evidence>
<keyword evidence="2" id="KW-0863">Zinc-finger</keyword>
<dbReference type="InterPro" id="IPR013083">
    <property type="entry name" value="Znf_RING/FYVE/PHD"/>
</dbReference>
<proteinExistence type="predicted"/>
<feature type="transmembrane region" description="Helical" evidence="4">
    <location>
        <begin position="162"/>
        <end position="182"/>
    </location>
</feature>
<gene>
    <name evidence="6" type="ORF">CHLNCDRAFT_144220</name>
</gene>
<keyword evidence="4" id="KW-1133">Transmembrane helix</keyword>
<sequence>MSASTSDAGDAPLCRVCWEEEDERPGGHIALHCHCTTGVHDRCLLQWILSENGRDNLVCELCTGRWQGAISVSIAELAEQAAAYKRAAGGSGLDEATTAELAAALEQMRERNQLLAAALAAAEAAEAARQRDFEAMKRIARRDRNEFLAHLRGARAERRSHLRWVPAALLVLLGAFCAGAHWQQSQGAGPPVPRGQAPAAAAAAAIAAASGPSAVGRL</sequence>
<organism evidence="7">
    <name type="scientific">Chlorella variabilis</name>
    <name type="common">Green alga</name>
    <dbReference type="NCBI Taxonomy" id="554065"/>
    <lineage>
        <taxon>Eukaryota</taxon>
        <taxon>Viridiplantae</taxon>
        <taxon>Chlorophyta</taxon>
        <taxon>core chlorophytes</taxon>
        <taxon>Trebouxiophyceae</taxon>
        <taxon>Chlorellales</taxon>
        <taxon>Chlorellaceae</taxon>
        <taxon>Chlorella clade</taxon>
        <taxon>Chlorella</taxon>
    </lineage>
</organism>
<dbReference type="InterPro" id="IPR011016">
    <property type="entry name" value="Znf_RING-CH"/>
</dbReference>
<dbReference type="Gene3D" id="3.30.40.10">
    <property type="entry name" value="Zinc/RING finger domain, C3HC4 (zinc finger)"/>
    <property type="match status" value="1"/>
</dbReference>
<keyword evidence="1" id="KW-0479">Metal-binding</keyword>
<dbReference type="SUPFAM" id="SSF57850">
    <property type="entry name" value="RING/U-box"/>
    <property type="match status" value="1"/>
</dbReference>
<dbReference type="OrthoDB" id="513713at2759"/>
<evidence type="ECO:0000256" key="4">
    <source>
        <dbReference type="SAM" id="Phobius"/>
    </source>
</evidence>
<evidence type="ECO:0000256" key="2">
    <source>
        <dbReference type="ARBA" id="ARBA00022771"/>
    </source>
</evidence>
<evidence type="ECO:0000256" key="3">
    <source>
        <dbReference type="ARBA" id="ARBA00022833"/>
    </source>
</evidence>
<dbReference type="RefSeq" id="XP_005848860.1">
    <property type="nucleotide sequence ID" value="XM_005848798.1"/>
</dbReference>
<evidence type="ECO:0000259" key="5">
    <source>
        <dbReference type="PROSITE" id="PS51292"/>
    </source>
</evidence>
<reference evidence="6 7" key="1">
    <citation type="journal article" date="2010" name="Plant Cell">
        <title>The Chlorella variabilis NC64A genome reveals adaptation to photosymbiosis, coevolution with viruses, and cryptic sex.</title>
        <authorList>
            <person name="Blanc G."/>
            <person name="Duncan G."/>
            <person name="Agarkova I."/>
            <person name="Borodovsky M."/>
            <person name="Gurnon J."/>
            <person name="Kuo A."/>
            <person name="Lindquist E."/>
            <person name="Lucas S."/>
            <person name="Pangilinan J."/>
            <person name="Polle J."/>
            <person name="Salamov A."/>
            <person name="Terry A."/>
            <person name="Yamada T."/>
            <person name="Dunigan D.D."/>
            <person name="Grigoriev I.V."/>
            <person name="Claverie J.M."/>
            <person name="Van Etten J.L."/>
        </authorList>
    </citation>
    <scope>NUCLEOTIDE SEQUENCE [LARGE SCALE GENOMIC DNA]</scope>
    <source>
        <strain evidence="6 7">NC64A</strain>
    </source>
</reference>
<keyword evidence="4" id="KW-0812">Transmembrane</keyword>
<feature type="domain" description="RING-CH-type" evidence="5">
    <location>
        <begin position="6"/>
        <end position="69"/>
    </location>
</feature>
<keyword evidence="3" id="KW-0862">Zinc</keyword>
<evidence type="ECO:0000313" key="7">
    <source>
        <dbReference type="Proteomes" id="UP000008141"/>
    </source>
</evidence>